<feature type="binding site" evidence="6">
    <location>
        <position position="65"/>
    </location>
    <ligand>
        <name>Fe cation</name>
        <dbReference type="ChEBI" id="CHEBI:24875"/>
        <note>catalytic</note>
    </ligand>
</feature>
<dbReference type="PANTHER" id="PTHR12918:SF1">
    <property type="entry name" value="CYSTEINE DIOXYGENASE TYPE 1"/>
    <property type="match status" value="1"/>
</dbReference>
<dbReference type="RefSeq" id="WP_150939768.1">
    <property type="nucleotide sequence ID" value="NZ_VYTZ01000020.1"/>
</dbReference>
<protein>
    <submittedName>
        <fullName evidence="7">Cysteine dioxygenase</fullName>
    </submittedName>
</protein>
<dbReference type="PANTHER" id="PTHR12918">
    <property type="entry name" value="CYSTEINE DIOXYGENASE"/>
    <property type="match status" value="1"/>
</dbReference>
<dbReference type="InterPro" id="IPR010300">
    <property type="entry name" value="CDO_1"/>
</dbReference>
<sequence>MTANASTLTRTRLADIAHALATSPDEWIQRVRLSTDGRWYERLHGDDDHEIWLISWLPGQSTGFHDHGGSRGAFAVALGSLREHDLTLERDLDAGDAREFGPDYVHEVRNVSSAPAVSVHVYSPPLSSMNRYDLTDGRLTRIAEESAEQW</sequence>
<evidence type="ECO:0000256" key="6">
    <source>
        <dbReference type="PIRSR" id="PIRSR610300-51"/>
    </source>
</evidence>
<dbReference type="GO" id="GO:0016702">
    <property type="term" value="F:oxidoreductase activity, acting on single donors with incorporation of molecular oxygen, incorporation of two atoms of oxygen"/>
    <property type="evidence" value="ECO:0007669"/>
    <property type="project" value="InterPro"/>
</dbReference>
<evidence type="ECO:0000256" key="1">
    <source>
        <dbReference type="ARBA" id="ARBA00006622"/>
    </source>
</evidence>
<dbReference type="InterPro" id="IPR014710">
    <property type="entry name" value="RmlC-like_jellyroll"/>
</dbReference>
<dbReference type="Pfam" id="PF05995">
    <property type="entry name" value="CDO_I"/>
    <property type="match status" value="1"/>
</dbReference>
<keyword evidence="3 7" id="KW-0223">Dioxygenase</keyword>
<comment type="caution">
    <text evidence="7">The sequence shown here is derived from an EMBL/GenBank/DDBJ whole genome shotgun (WGS) entry which is preliminary data.</text>
</comment>
<feature type="binding site" evidence="6">
    <location>
        <position position="106"/>
    </location>
    <ligand>
        <name>Fe cation</name>
        <dbReference type="ChEBI" id="CHEBI:24875"/>
        <note>catalytic</note>
    </ligand>
</feature>
<reference evidence="7 8" key="1">
    <citation type="submission" date="2019-09" db="EMBL/GenBank/DDBJ databases">
        <title>Screening of Novel Bioactive Compounds from Soil-Associated.</title>
        <authorList>
            <person name="Gong X."/>
        </authorList>
    </citation>
    <scope>NUCLEOTIDE SEQUENCE [LARGE SCALE GENOMIC DNA]</scope>
    <source>
        <strain evidence="7 8">Gxj-6</strain>
    </source>
</reference>
<dbReference type="GO" id="GO:0008198">
    <property type="term" value="F:ferrous iron binding"/>
    <property type="evidence" value="ECO:0007669"/>
    <property type="project" value="TreeGrafter"/>
</dbReference>
<dbReference type="Gene3D" id="2.60.120.10">
    <property type="entry name" value="Jelly Rolls"/>
    <property type="match status" value="1"/>
</dbReference>
<feature type="binding site" evidence="6">
    <location>
        <position position="67"/>
    </location>
    <ligand>
        <name>Fe cation</name>
        <dbReference type="ChEBI" id="CHEBI:24875"/>
        <note>catalytic</note>
    </ligand>
</feature>
<keyword evidence="4" id="KW-0560">Oxidoreductase</keyword>
<dbReference type="EMBL" id="VYTZ01000020">
    <property type="protein sequence ID" value="KAA9373773.1"/>
    <property type="molecule type" value="Genomic_DNA"/>
</dbReference>
<evidence type="ECO:0000256" key="5">
    <source>
        <dbReference type="ARBA" id="ARBA00023004"/>
    </source>
</evidence>
<gene>
    <name evidence="7" type="ORF">F5972_33975</name>
</gene>
<proteinExistence type="inferred from homology"/>
<name>A0A5J5JRW1_9ACTN</name>
<evidence type="ECO:0000313" key="7">
    <source>
        <dbReference type="EMBL" id="KAA9373773.1"/>
    </source>
</evidence>
<evidence type="ECO:0000256" key="4">
    <source>
        <dbReference type="ARBA" id="ARBA00023002"/>
    </source>
</evidence>
<keyword evidence="5 6" id="KW-0408">Iron</keyword>
<evidence type="ECO:0000256" key="3">
    <source>
        <dbReference type="ARBA" id="ARBA00022964"/>
    </source>
</evidence>
<dbReference type="AlphaFoldDB" id="A0A5J5JRW1"/>
<dbReference type="InterPro" id="IPR011051">
    <property type="entry name" value="RmlC_Cupin_sf"/>
</dbReference>
<evidence type="ECO:0000313" key="8">
    <source>
        <dbReference type="Proteomes" id="UP000327011"/>
    </source>
</evidence>
<dbReference type="CDD" id="cd10548">
    <property type="entry name" value="cupin_CDO"/>
    <property type="match status" value="1"/>
</dbReference>
<accession>A0A5J5JRW1</accession>
<dbReference type="SUPFAM" id="SSF51182">
    <property type="entry name" value="RmlC-like cupins"/>
    <property type="match status" value="1"/>
</dbReference>
<dbReference type="Proteomes" id="UP000327011">
    <property type="component" value="Unassembled WGS sequence"/>
</dbReference>
<keyword evidence="2 6" id="KW-0479">Metal-binding</keyword>
<keyword evidence="8" id="KW-1185">Reference proteome</keyword>
<evidence type="ECO:0000256" key="2">
    <source>
        <dbReference type="ARBA" id="ARBA00022723"/>
    </source>
</evidence>
<organism evidence="7 8">
    <name type="scientific">Microbispora cellulosiformans</name>
    <dbReference type="NCBI Taxonomy" id="2614688"/>
    <lineage>
        <taxon>Bacteria</taxon>
        <taxon>Bacillati</taxon>
        <taxon>Actinomycetota</taxon>
        <taxon>Actinomycetes</taxon>
        <taxon>Streptosporangiales</taxon>
        <taxon>Streptosporangiaceae</taxon>
        <taxon>Microbispora</taxon>
    </lineage>
</organism>
<comment type="similarity">
    <text evidence="1">Belongs to the cysteine dioxygenase family.</text>
</comment>